<dbReference type="Gene3D" id="1.20.1340.10">
    <property type="entry name" value="dopa decarboxylase, N-terminal domain"/>
    <property type="match status" value="1"/>
</dbReference>
<keyword evidence="8" id="KW-1185">Reference proteome</keyword>
<dbReference type="GO" id="GO:0005737">
    <property type="term" value="C:cytoplasm"/>
    <property type="evidence" value="ECO:0007669"/>
    <property type="project" value="TreeGrafter"/>
</dbReference>
<dbReference type="Proteomes" id="UP000008743">
    <property type="component" value="Unassembled WGS sequence"/>
</dbReference>
<keyword evidence="3" id="KW-0210">Decarboxylase</keyword>
<evidence type="ECO:0000256" key="6">
    <source>
        <dbReference type="RuleBase" id="RU000382"/>
    </source>
</evidence>
<dbReference type="eggNOG" id="KOG0628">
    <property type="taxonomic scope" value="Eukaryota"/>
</dbReference>
<evidence type="ECO:0000256" key="4">
    <source>
        <dbReference type="ARBA" id="ARBA00022898"/>
    </source>
</evidence>
<dbReference type="InterPro" id="IPR015424">
    <property type="entry name" value="PyrdxlP-dep_Trfase"/>
</dbReference>
<dbReference type="GO" id="GO:0006520">
    <property type="term" value="P:amino acid metabolic process"/>
    <property type="evidence" value="ECO:0007669"/>
    <property type="project" value="InterPro"/>
</dbReference>
<keyword evidence="5 6" id="KW-0456">Lyase</keyword>
<organism evidence="7 8">
    <name type="scientific">Capsaspora owczarzaki (strain ATCC 30864)</name>
    <dbReference type="NCBI Taxonomy" id="595528"/>
    <lineage>
        <taxon>Eukaryota</taxon>
        <taxon>Filasterea</taxon>
        <taxon>Capsaspora</taxon>
    </lineage>
</organism>
<dbReference type="Gene3D" id="3.90.1150.10">
    <property type="entry name" value="Aspartate Aminotransferase, domain 1"/>
    <property type="match status" value="1"/>
</dbReference>
<dbReference type="FunFam" id="1.20.1340.10:FF:000001">
    <property type="entry name" value="Histidine decarboxylase"/>
    <property type="match status" value="1"/>
</dbReference>
<evidence type="ECO:0000256" key="2">
    <source>
        <dbReference type="ARBA" id="ARBA00009533"/>
    </source>
</evidence>
<dbReference type="InterPro" id="IPR015422">
    <property type="entry name" value="PyrdxlP-dep_Trfase_small"/>
</dbReference>
<evidence type="ECO:0000256" key="1">
    <source>
        <dbReference type="ARBA" id="ARBA00001933"/>
    </source>
</evidence>
<dbReference type="SUPFAM" id="SSF53383">
    <property type="entry name" value="PLP-dependent transferases"/>
    <property type="match status" value="1"/>
</dbReference>
<dbReference type="Pfam" id="PF00282">
    <property type="entry name" value="Pyridoxal_deC"/>
    <property type="match status" value="2"/>
</dbReference>
<accession>A0A0D2WT86</accession>
<dbReference type="InterPro" id="IPR010977">
    <property type="entry name" value="Aromatic_deC"/>
</dbReference>
<protein>
    <submittedName>
        <fullName evidence="7">Aromatic amino acid decarboxylase</fullName>
    </submittedName>
</protein>
<name>A0A0D2WT86_CAPO3</name>
<dbReference type="InterPro" id="IPR015421">
    <property type="entry name" value="PyrdxlP-dep_Trfase_major"/>
</dbReference>
<comment type="cofactor">
    <cofactor evidence="1 6">
        <name>pyridoxal 5'-phosphate</name>
        <dbReference type="ChEBI" id="CHEBI:597326"/>
    </cofactor>
</comment>
<dbReference type="GO" id="GO:0030170">
    <property type="term" value="F:pyridoxal phosphate binding"/>
    <property type="evidence" value="ECO:0007669"/>
    <property type="project" value="InterPro"/>
</dbReference>
<dbReference type="InterPro" id="IPR002129">
    <property type="entry name" value="PyrdxlP-dep_de-COase"/>
</dbReference>
<dbReference type="AlphaFoldDB" id="A0A0D2WT86"/>
<evidence type="ECO:0000256" key="3">
    <source>
        <dbReference type="ARBA" id="ARBA00022793"/>
    </source>
</evidence>
<dbReference type="Gene3D" id="3.40.640.10">
    <property type="entry name" value="Type I PLP-dependent aspartate aminotransferase-like (Major domain)"/>
    <property type="match status" value="1"/>
</dbReference>
<dbReference type="EMBL" id="KE346369">
    <property type="protein sequence ID" value="KJE95580.1"/>
    <property type="molecule type" value="Genomic_DNA"/>
</dbReference>
<reference evidence="8" key="1">
    <citation type="submission" date="2011-02" db="EMBL/GenBank/DDBJ databases">
        <title>The Genome Sequence of Capsaspora owczarzaki ATCC 30864.</title>
        <authorList>
            <person name="Russ C."/>
            <person name="Cuomo C."/>
            <person name="Burger G."/>
            <person name="Gray M.W."/>
            <person name="Holland P.W.H."/>
            <person name="King N."/>
            <person name="Lang F.B.F."/>
            <person name="Roger A.J."/>
            <person name="Ruiz-Trillo I."/>
            <person name="Young S.K."/>
            <person name="Zeng Q."/>
            <person name="Gargeya S."/>
            <person name="Alvarado L."/>
            <person name="Berlin A."/>
            <person name="Chapman S.B."/>
            <person name="Chen Z."/>
            <person name="Freedman E."/>
            <person name="Gellesch M."/>
            <person name="Goldberg J."/>
            <person name="Griggs A."/>
            <person name="Gujja S."/>
            <person name="Heilman E."/>
            <person name="Heiman D."/>
            <person name="Howarth C."/>
            <person name="Mehta T."/>
            <person name="Neiman D."/>
            <person name="Pearson M."/>
            <person name="Roberts A."/>
            <person name="Saif S."/>
            <person name="Shea T."/>
            <person name="Shenoy N."/>
            <person name="Sisk P."/>
            <person name="Stolte C."/>
            <person name="Sykes S."/>
            <person name="White J."/>
            <person name="Yandava C."/>
            <person name="Haas B."/>
            <person name="Nusbaum C."/>
            <person name="Birren B."/>
        </authorList>
    </citation>
    <scope>NUCLEOTIDE SEQUENCE</scope>
    <source>
        <strain evidence="8">ATCC 30864</strain>
    </source>
</reference>
<dbReference type="PRINTS" id="PR00800">
    <property type="entry name" value="YHDCRBOXLASE"/>
</dbReference>
<dbReference type="STRING" id="595528.A0A0D2WT86"/>
<proteinExistence type="inferred from homology"/>
<evidence type="ECO:0000256" key="5">
    <source>
        <dbReference type="ARBA" id="ARBA00023239"/>
    </source>
</evidence>
<dbReference type="PANTHER" id="PTHR11999:SF70">
    <property type="entry name" value="MIP05841P"/>
    <property type="match status" value="1"/>
</dbReference>
<dbReference type="PhylomeDB" id="A0A0D2WT86"/>
<evidence type="ECO:0000313" key="8">
    <source>
        <dbReference type="Proteomes" id="UP000008743"/>
    </source>
</evidence>
<dbReference type="GO" id="GO:0016831">
    <property type="term" value="F:carboxy-lyase activity"/>
    <property type="evidence" value="ECO:0007669"/>
    <property type="project" value="UniProtKB-KW"/>
</dbReference>
<sequence length="478" mass="51822">MDAAEFRKRGHEMVDYIANYYETMRERPVMSEVSPGYLRPLIPAEAPAEGESWESIVADVERVIMPGVTHWQHPRFHAYFPGGSSFPSILGDMLSDAIACVGFNWVCSPACTELETVVLDWLGRAVGLPDAFLAQHRNGENGHGGGVIQGTASEAVLVCMLAARAKAINELRAAQTAQGVQPEDEGIIMARLIAYGSESTHACIEKAARVSGVRFRAITTGADHRLVAANLTQAIAEDRAAGLIPFFVCSTSGTTSTCAYDDHVGLGAICNAEKIWLHIDAAYAGAAYVCPEFRSTMAGVESADSLLDLVQRHLLISAFNITPEYLRNAMSESGLVTDYRNWQVPLGRRFRSLKLWFVLRSYGIAGLQAHIRKAVGLASRFDALVRKDDRFEVVYPTTLSLVCFRLKGDNELSSKLLEAVSAAKLLLMIHTVVKGVYILRFSIGAPQTTEADIDSAWAHIASLATGILANHAAAIPSA</sequence>
<dbReference type="OrthoDB" id="639767at2759"/>
<dbReference type="PANTHER" id="PTHR11999">
    <property type="entry name" value="GROUP II PYRIDOXAL-5-PHOSPHATE DECARBOXYLASE"/>
    <property type="match status" value="1"/>
</dbReference>
<keyword evidence="4 6" id="KW-0663">Pyridoxal phosphate</keyword>
<gene>
    <name evidence="7" type="ORF">CAOG_006020</name>
</gene>
<evidence type="ECO:0000313" key="7">
    <source>
        <dbReference type="EMBL" id="KJE95580.1"/>
    </source>
</evidence>
<comment type="similarity">
    <text evidence="2 6">Belongs to the group II decarboxylase family.</text>
</comment>
<dbReference type="GO" id="GO:0019752">
    <property type="term" value="P:carboxylic acid metabolic process"/>
    <property type="evidence" value="ECO:0007669"/>
    <property type="project" value="InterPro"/>
</dbReference>
<dbReference type="InParanoid" id="A0A0D2WT86"/>